<protein>
    <submittedName>
        <fullName evidence="4">NTE family protein</fullName>
    </submittedName>
</protein>
<dbReference type="SUPFAM" id="SSF52151">
    <property type="entry name" value="FabD/lysophospholipase-like"/>
    <property type="match status" value="1"/>
</dbReference>
<accession>A0A7W6ES45</accession>
<evidence type="ECO:0000256" key="1">
    <source>
        <dbReference type="ARBA" id="ARBA00023098"/>
    </source>
</evidence>
<dbReference type="InterPro" id="IPR052580">
    <property type="entry name" value="Lipid_Hydrolase"/>
</dbReference>
<evidence type="ECO:0000313" key="4">
    <source>
        <dbReference type="EMBL" id="MBB3840359.1"/>
    </source>
</evidence>
<feature type="active site" description="Proton acceptor" evidence="2">
    <location>
        <position position="221"/>
    </location>
</feature>
<dbReference type="CDD" id="cd07207">
    <property type="entry name" value="Pat_ExoU_VipD_like"/>
    <property type="match status" value="1"/>
</dbReference>
<dbReference type="EMBL" id="JACIBY010000010">
    <property type="protein sequence ID" value="MBB3840359.1"/>
    <property type="molecule type" value="Genomic_DNA"/>
</dbReference>
<feature type="short sequence motif" description="DGA/G" evidence="2">
    <location>
        <begin position="221"/>
        <end position="223"/>
    </location>
</feature>
<dbReference type="Proteomes" id="UP000541352">
    <property type="component" value="Unassembled WGS sequence"/>
</dbReference>
<dbReference type="Gene3D" id="3.40.1090.10">
    <property type="entry name" value="Cytosolic phospholipase A2 catalytic domain"/>
    <property type="match status" value="2"/>
</dbReference>
<reference evidence="4 5" key="1">
    <citation type="submission" date="2020-08" db="EMBL/GenBank/DDBJ databases">
        <title>Genomic Encyclopedia of Type Strains, Phase IV (KMG-IV): sequencing the most valuable type-strain genomes for metagenomic binning, comparative biology and taxonomic classification.</title>
        <authorList>
            <person name="Goeker M."/>
        </authorList>
    </citation>
    <scope>NUCLEOTIDE SEQUENCE [LARGE SCALE GENOMIC DNA]</scope>
    <source>
        <strain evidence="4 5">DSM 17976</strain>
    </source>
</reference>
<dbReference type="PROSITE" id="PS51635">
    <property type="entry name" value="PNPLA"/>
    <property type="match status" value="1"/>
</dbReference>
<dbReference type="GO" id="GO:0016787">
    <property type="term" value="F:hydrolase activity"/>
    <property type="evidence" value="ECO:0007669"/>
    <property type="project" value="UniProtKB-UniRule"/>
</dbReference>
<dbReference type="PANTHER" id="PTHR46394">
    <property type="entry name" value="ANNEXIN"/>
    <property type="match status" value="1"/>
</dbReference>
<organism evidence="4 5">
    <name type="scientific">Runella defluvii</name>
    <dbReference type="NCBI Taxonomy" id="370973"/>
    <lineage>
        <taxon>Bacteria</taxon>
        <taxon>Pseudomonadati</taxon>
        <taxon>Bacteroidota</taxon>
        <taxon>Cytophagia</taxon>
        <taxon>Cytophagales</taxon>
        <taxon>Spirosomataceae</taxon>
        <taxon>Runella</taxon>
    </lineage>
</organism>
<evidence type="ECO:0000259" key="3">
    <source>
        <dbReference type="PROSITE" id="PS51635"/>
    </source>
</evidence>
<feature type="domain" description="PNPLA" evidence="3">
    <location>
        <begin position="30"/>
        <end position="234"/>
    </location>
</feature>
<feature type="short sequence motif" description="GXSXG" evidence="2">
    <location>
        <begin position="63"/>
        <end position="67"/>
    </location>
</feature>
<comment type="caution">
    <text evidence="4">The sequence shown here is derived from an EMBL/GenBank/DDBJ whole genome shotgun (WGS) entry which is preliminary data.</text>
</comment>
<dbReference type="PANTHER" id="PTHR46394:SF1">
    <property type="entry name" value="PNPLA DOMAIN-CONTAINING PROTEIN"/>
    <property type="match status" value="1"/>
</dbReference>
<dbReference type="Pfam" id="PF01734">
    <property type="entry name" value="Patatin"/>
    <property type="match status" value="1"/>
</dbReference>
<name>A0A7W6ES45_9BACT</name>
<proteinExistence type="predicted"/>
<feature type="short sequence motif" description="GXGXXG" evidence="2">
    <location>
        <begin position="34"/>
        <end position="39"/>
    </location>
</feature>
<dbReference type="RefSeq" id="WP_221225694.1">
    <property type="nucleotide sequence ID" value="NZ_JACIBY010000010.1"/>
</dbReference>
<dbReference type="GO" id="GO:0016042">
    <property type="term" value="P:lipid catabolic process"/>
    <property type="evidence" value="ECO:0007669"/>
    <property type="project" value="UniProtKB-UniRule"/>
</dbReference>
<dbReference type="AlphaFoldDB" id="A0A7W6ES45"/>
<sequence length="357" mass="39776">MLPRLLLNGLFIHFVWGLSTALAQPKYHNLVLEGGGIRGVAYCGALQELEQRGMLHHIRRIGGTSAGAIQASLLSVGYSAAELTDLVSEMKVESFNDGQYIFVGGAQRLVERFGWYRGDAFRRWMGEKIEIRTGNSGLTFGELHELAQRDSCLKDLYVTVTNLTQQKPMVLSYENFPNLAIADAVRASMSIPLYYCAVFMDSTGRFYSRPPRTVPADVLVDGGLLLNYPIGLFDQNRFLSQPQPQLSPDAYVFNHETLGLRLESAEQIKADAQNFGLAPYPIRSFKTYMGAFYNLVSEAANRASFRPEDLKRTISIDFQSIGVKVRKLSLLEKNTLIESGKKGVCDFCKPTTTTSEN</sequence>
<keyword evidence="1 2" id="KW-0443">Lipid metabolism</keyword>
<gene>
    <name evidence="4" type="ORF">FHS57_004379</name>
</gene>
<keyword evidence="2" id="KW-0442">Lipid degradation</keyword>
<keyword evidence="2" id="KW-0378">Hydrolase</keyword>
<evidence type="ECO:0000313" key="5">
    <source>
        <dbReference type="Proteomes" id="UP000541352"/>
    </source>
</evidence>
<evidence type="ECO:0000256" key="2">
    <source>
        <dbReference type="PROSITE-ProRule" id="PRU01161"/>
    </source>
</evidence>
<dbReference type="InterPro" id="IPR016035">
    <property type="entry name" value="Acyl_Trfase/lysoPLipase"/>
</dbReference>
<dbReference type="InterPro" id="IPR002641">
    <property type="entry name" value="PNPLA_dom"/>
</dbReference>
<feature type="active site" description="Nucleophile" evidence="2">
    <location>
        <position position="65"/>
    </location>
</feature>
<keyword evidence="5" id="KW-1185">Reference proteome</keyword>